<accession>A0A5P3AVP0</accession>
<feature type="compositionally biased region" description="Basic and acidic residues" evidence="1">
    <location>
        <begin position="1"/>
        <end position="12"/>
    </location>
</feature>
<sequence length="129" mass="15610">MKMKDTNEKQPEETDQQSYTDSQPETETDATTAKLPEYFSMKLLPLIHEVYAGENYQMQRKIYFEEHRRRFETKNDTFKIKRNPVDENTLVLTINRQLIGEWLKKQWEKLRQGLQQAVEESRKSRRLKL</sequence>
<dbReference type="EMBL" id="CP043529">
    <property type="protein sequence ID" value="QEW37747.1"/>
    <property type="molecule type" value="Genomic_DNA"/>
</dbReference>
<dbReference type="AlphaFoldDB" id="A0A5P3AVP0"/>
<organism evidence="2 3">
    <name type="scientific">Phocaeicola vulgatus</name>
    <name type="common">Bacteroides vulgatus</name>
    <dbReference type="NCBI Taxonomy" id="821"/>
    <lineage>
        <taxon>Bacteria</taxon>
        <taxon>Pseudomonadati</taxon>
        <taxon>Bacteroidota</taxon>
        <taxon>Bacteroidia</taxon>
        <taxon>Bacteroidales</taxon>
        <taxon>Bacteroidaceae</taxon>
        <taxon>Phocaeicola</taxon>
    </lineage>
</organism>
<evidence type="ECO:0000313" key="3">
    <source>
        <dbReference type="Proteomes" id="UP000326091"/>
    </source>
</evidence>
<proteinExistence type="predicted"/>
<evidence type="ECO:0000256" key="1">
    <source>
        <dbReference type="SAM" id="MobiDB-lite"/>
    </source>
</evidence>
<gene>
    <name evidence="2" type="ORF">VIC01_03340</name>
</gene>
<reference evidence="2 3" key="1">
    <citation type="submission" date="2019-09" db="EMBL/GenBank/DDBJ databases">
        <title>Commensal-derived Metabolites Govern Vibrio cholerae Pathogenesis in Host.</title>
        <authorList>
            <person name="Yoon S.S."/>
            <person name="Yoon M.Y."/>
        </authorList>
    </citation>
    <scope>NUCLEOTIDE SEQUENCE [LARGE SCALE GENOMIC DNA]</scope>
    <source>
        <strain evidence="2 3">VIC01</strain>
    </source>
</reference>
<feature type="region of interest" description="Disordered" evidence="1">
    <location>
        <begin position="1"/>
        <end position="33"/>
    </location>
</feature>
<evidence type="ECO:0000313" key="2">
    <source>
        <dbReference type="EMBL" id="QEW37747.1"/>
    </source>
</evidence>
<feature type="compositionally biased region" description="Polar residues" evidence="1">
    <location>
        <begin position="16"/>
        <end position="31"/>
    </location>
</feature>
<dbReference type="Proteomes" id="UP000326091">
    <property type="component" value="Chromosome"/>
</dbReference>
<evidence type="ECO:0008006" key="4">
    <source>
        <dbReference type="Google" id="ProtNLM"/>
    </source>
</evidence>
<name>A0A5P3AVP0_PHOVU</name>
<protein>
    <recommendedName>
        <fullName evidence="4">Mobilization protein</fullName>
    </recommendedName>
</protein>